<comment type="caution">
    <text evidence="1">The sequence shown here is derived from an EMBL/GenBank/DDBJ whole genome shotgun (WGS) entry which is preliminary data.</text>
</comment>
<proteinExistence type="predicted"/>
<reference evidence="1 2" key="1">
    <citation type="submission" date="2021-07" db="EMBL/GenBank/DDBJ databases">
        <authorList>
            <person name="Palmer J.M."/>
        </authorList>
    </citation>
    <scope>NUCLEOTIDE SEQUENCE [LARGE SCALE GENOMIC DNA]</scope>
    <source>
        <strain evidence="1 2">AT_MEX2019</strain>
        <tissue evidence="1">Muscle</tissue>
    </source>
</reference>
<evidence type="ECO:0000313" key="1">
    <source>
        <dbReference type="EMBL" id="MED6249268.1"/>
    </source>
</evidence>
<name>A0ABU7BI61_9TELE</name>
<sequence>PNFRCLCSAVDAAVRIFFLHEVTAWLRWLRLRHSWVIELFGHVRHMFRGVKESCCDMFLHSHPYVFPKSSFLIQVGVRLINI</sequence>
<feature type="non-terminal residue" evidence="1">
    <location>
        <position position="1"/>
    </location>
</feature>
<protein>
    <submittedName>
        <fullName evidence="1">Uncharacterized protein</fullName>
    </submittedName>
</protein>
<organism evidence="1 2">
    <name type="scientific">Ataeniobius toweri</name>
    <dbReference type="NCBI Taxonomy" id="208326"/>
    <lineage>
        <taxon>Eukaryota</taxon>
        <taxon>Metazoa</taxon>
        <taxon>Chordata</taxon>
        <taxon>Craniata</taxon>
        <taxon>Vertebrata</taxon>
        <taxon>Euteleostomi</taxon>
        <taxon>Actinopterygii</taxon>
        <taxon>Neopterygii</taxon>
        <taxon>Teleostei</taxon>
        <taxon>Neoteleostei</taxon>
        <taxon>Acanthomorphata</taxon>
        <taxon>Ovalentaria</taxon>
        <taxon>Atherinomorphae</taxon>
        <taxon>Cyprinodontiformes</taxon>
        <taxon>Goodeidae</taxon>
        <taxon>Ataeniobius</taxon>
    </lineage>
</organism>
<keyword evidence="2" id="KW-1185">Reference proteome</keyword>
<accession>A0ABU7BI61</accession>
<gene>
    <name evidence="1" type="ORF">ATANTOWER_011685</name>
</gene>
<evidence type="ECO:0000313" key="2">
    <source>
        <dbReference type="Proteomes" id="UP001345963"/>
    </source>
</evidence>
<dbReference type="Proteomes" id="UP001345963">
    <property type="component" value="Unassembled WGS sequence"/>
</dbReference>
<dbReference type="EMBL" id="JAHUTI010051695">
    <property type="protein sequence ID" value="MED6249268.1"/>
    <property type="molecule type" value="Genomic_DNA"/>
</dbReference>